<gene>
    <name evidence="12" type="ORF">HMPREF1544_09535</name>
</gene>
<keyword evidence="6 11" id="KW-0931">ER-Golgi transport</keyword>
<dbReference type="GO" id="GO:0030126">
    <property type="term" value="C:COPI vesicle coat"/>
    <property type="evidence" value="ECO:0007669"/>
    <property type="project" value="TreeGrafter"/>
</dbReference>
<dbReference type="PIRSF" id="PIRSF016478">
    <property type="entry name" value="Coatomer_esu"/>
    <property type="match status" value="1"/>
</dbReference>
<dbReference type="InterPro" id="IPR011990">
    <property type="entry name" value="TPR-like_helical_dom_sf"/>
</dbReference>
<evidence type="ECO:0000256" key="6">
    <source>
        <dbReference type="ARBA" id="ARBA00022892"/>
    </source>
</evidence>
<dbReference type="GO" id="GO:0006888">
    <property type="term" value="P:endoplasmic reticulum to Golgi vesicle-mediated transport"/>
    <property type="evidence" value="ECO:0007669"/>
    <property type="project" value="TreeGrafter"/>
</dbReference>
<evidence type="ECO:0000256" key="2">
    <source>
        <dbReference type="ARBA" id="ARBA00004347"/>
    </source>
</evidence>
<dbReference type="InParanoid" id="S2JV41"/>
<dbReference type="VEuPathDB" id="FungiDB:HMPREF1544_09535"/>
<dbReference type="PANTHER" id="PTHR10805">
    <property type="entry name" value="COATOMER SUBUNIT EPSILON"/>
    <property type="match status" value="1"/>
</dbReference>
<organism evidence="12 13">
    <name type="scientific">Mucor circinelloides f. circinelloides (strain 1006PhL)</name>
    <name type="common">Mucormycosis agent</name>
    <name type="synonym">Calyptromyces circinelloides</name>
    <dbReference type="NCBI Taxonomy" id="1220926"/>
    <lineage>
        <taxon>Eukaryota</taxon>
        <taxon>Fungi</taxon>
        <taxon>Fungi incertae sedis</taxon>
        <taxon>Mucoromycota</taxon>
        <taxon>Mucoromycotina</taxon>
        <taxon>Mucoromycetes</taxon>
        <taxon>Mucorales</taxon>
        <taxon>Mucorineae</taxon>
        <taxon>Mucoraceae</taxon>
        <taxon>Mucor</taxon>
    </lineage>
</organism>
<evidence type="ECO:0000256" key="4">
    <source>
        <dbReference type="ARBA" id="ARBA00022448"/>
    </source>
</evidence>
<dbReference type="Proteomes" id="UP000014254">
    <property type="component" value="Unassembled WGS sequence"/>
</dbReference>
<dbReference type="OMA" id="MIVLSQH"/>
<dbReference type="GO" id="GO:0006891">
    <property type="term" value="P:intra-Golgi vesicle-mediated transport"/>
    <property type="evidence" value="ECO:0007669"/>
    <property type="project" value="TreeGrafter"/>
</dbReference>
<dbReference type="EMBL" id="KE124062">
    <property type="protein sequence ID" value="EPB83685.1"/>
    <property type="molecule type" value="Genomic_DNA"/>
</dbReference>
<keyword evidence="7 11" id="KW-0653">Protein transport</keyword>
<evidence type="ECO:0000256" key="10">
    <source>
        <dbReference type="ARBA" id="ARBA00023329"/>
    </source>
</evidence>
<evidence type="ECO:0000256" key="1">
    <source>
        <dbReference type="ARBA" id="ARBA00004255"/>
    </source>
</evidence>
<keyword evidence="10 11" id="KW-0968">Cytoplasmic vesicle</keyword>
<keyword evidence="5 11" id="KW-0963">Cytoplasm</keyword>
<reference evidence="13" key="1">
    <citation type="submission" date="2013-05" db="EMBL/GenBank/DDBJ databases">
        <title>The Genome sequence of Mucor circinelloides f. circinelloides 1006PhL.</title>
        <authorList>
            <consortium name="The Broad Institute Genomics Platform"/>
            <person name="Cuomo C."/>
            <person name="Earl A."/>
            <person name="Findley K."/>
            <person name="Lee S.C."/>
            <person name="Walker B."/>
            <person name="Young S."/>
            <person name="Zeng Q."/>
            <person name="Gargeya S."/>
            <person name="Fitzgerald M."/>
            <person name="Haas B."/>
            <person name="Abouelleil A."/>
            <person name="Allen A.W."/>
            <person name="Alvarado L."/>
            <person name="Arachchi H.M."/>
            <person name="Berlin A.M."/>
            <person name="Chapman S.B."/>
            <person name="Gainer-Dewar J."/>
            <person name="Goldberg J."/>
            <person name="Griggs A."/>
            <person name="Gujja S."/>
            <person name="Hansen M."/>
            <person name="Howarth C."/>
            <person name="Imamovic A."/>
            <person name="Ireland A."/>
            <person name="Larimer J."/>
            <person name="McCowan C."/>
            <person name="Murphy C."/>
            <person name="Pearson M."/>
            <person name="Poon T.W."/>
            <person name="Priest M."/>
            <person name="Roberts A."/>
            <person name="Saif S."/>
            <person name="Shea T."/>
            <person name="Sisk P."/>
            <person name="Sykes S."/>
            <person name="Wortman J."/>
            <person name="Nusbaum C."/>
            <person name="Birren B."/>
        </authorList>
    </citation>
    <scope>NUCLEOTIDE SEQUENCE [LARGE SCALE GENOMIC DNA]</scope>
    <source>
        <strain evidence="13">1006PhL</strain>
    </source>
</reference>
<evidence type="ECO:0000256" key="7">
    <source>
        <dbReference type="ARBA" id="ARBA00022927"/>
    </source>
</evidence>
<dbReference type="Gene3D" id="1.25.40.10">
    <property type="entry name" value="Tetratricopeptide repeat domain"/>
    <property type="match status" value="1"/>
</dbReference>
<dbReference type="PANTHER" id="PTHR10805:SF0">
    <property type="entry name" value="COATOMER SUBUNIT EPSILON"/>
    <property type="match status" value="1"/>
</dbReference>
<dbReference type="Pfam" id="PF04733">
    <property type="entry name" value="Coatomer_E"/>
    <property type="match status" value="2"/>
</dbReference>
<comment type="subcellular location">
    <subcellularLocation>
        <location evidence="2">Cytoplasmic vesicle</location>
        <location evidence="2">COPI-coated vesicle membrane</location>
        <topology evidence="2">Peripheral membrane protein</topology>
        <orientation evidence="2">Cytoplasmic side</orientation>
    </subcellularLocation>
    <subcellularLocation>
        <location evidence="1">Golgi apparatus membrane</location>
        <topology evidence="1">Peripheral membrane protein</topology>
        <orientation evidence="1">Cytoplasmic side</orientation>
    </subcellularLocation>
</comment>
<proteinExistence type="inferred from homology"/>
<keyword evidence="4 11" id="KW-0813">Transport</keyword>
<keyword evidence="9 11" id="KW-0472">Membrane</keyword>
<keyword evidence="8 11" id="KW-0333">Golgi apparatus</keyword>
<dbReference type="GO" id="GO:0006890">
    <property type="term" value="P:retrograde vesicle-mediated transport, Golgi to endoplasmic reticulum"/>
    <property type="evidence" value="ECO:0007669"/>
    <property type="project" value="UniProtKB-UniRule"/>
</dbReference>
<evidence type="ECO:0000313" key="12">
    <source>
        <dbReference type="EMBL" id="EPB83685.1"/>
    </source>
</evidence>
<comment type="similarity">
    <text evidence="3 11">Belongs to the COPE family.</text>
</comment>
<protein>
    <recommendedName>
        <fullName evidence="11">Coatomer subunit epsilon</fullName>
    </recommendedName>
</protein>
<sequence length="325" mass="36241">MDEESVLFGLRNLFTIGNYQTVINEVSSNNGLFSTEAKLEAQTFLYRSYVAQGKYNLVINDIGSNDEASLKAIKLLAEYLADKQKNNTTNAEDYVVKANNLLEEGANRINAVVQVALATILVQAGRFEDALRTLHSRQKKLECSALAVQIYLQLDRLDLARNEVASVKTWAEDALLLQMMEAWVDLRVGGEKYQEAFYIYEEFGQSNTAQTVKVLNGQAAANLALGRYPEAESLLLEAQNKASIPKGQMLRSRNLMVLVQDSDNPDTLINMIACATLTAKSQDIVNRYVSQLREVAPQHPYLQDLDLKSSLFDRSASRFALIDTA</sequence>
<evidence type="ECO:0000256" key="11">
    <source>
        <dbReference type="PIRNR" id="PIRNR016478"/>
    </source>
</evidence>
<dbReference type="GO" id="GO:0015031">
    <property type="term" value="P:protein transport"/>
    <property type="evidence" value="ECO:0007669"/>
    <property type="project" value="UniProtKB-UniRule"/>
</dbReference>
<dbReference type="FunCoup" id="S2JV41">
    <property type="interactions" value="368"/>
</dbReference>
<keyword evidence="13" id="KW-1185">Reference proteome</keyword>
<dbReference type="AlphaFoldDB" id="S2JV41"/>
<dbReference type="GO" id="GO:0005198">
    <property type="term" value="F:structural molecule activity"/>
    <property type="evidence" value="ECO:0007669"/>
    <property type="project" value="UniProtKB-UniRule"/>
</dbReference>
<name>S2JV41_MUCC1</name>
<dbReference type="STRING" id="1220926.S2JV41"/>
<dbReference type="eggNOG" id="KOG3081">
    <property type="taxonomic scope" value="Eukaryota"/>
</dbReference>
<evidence type="ECO:0000256" key="9">
    <source>
        <dbReference type="ARBA" id="ARBA00023136"/>
    </source>
</evidence>
<dbReference type="OrthoDB" id="310217at2759"/>
<accession>S2JV41</accession>
<evidence type="ECO:0000256" key="8">
    <source>
        <dbReference type="ARBA" id="ARBA00023034"/>
    </source>
</evidence>
<dbReference type="GO" id="GO:0000139">
    <property type="term" value="C:Golgi membrane"/>
    <property type="evidence" value="ECO:0007669"/>
    <property type="project" value="UniProtKB-SubCell"/>
</dbReference>
<evidence type="ECO:0000313" key="13">
    <source>
        <dbReference type="Proteomes" id="UP000014254"/>
    </source>
</evidence>
<evidence type="ECO:0000256" key="5">
    <source>
        <dbReference type="ARBA" id="ARBA00022490"/>
    </source>
</evidence>
<dbReference type="InterPro" id="IPR006822">
    <property type="entry name" value="Coatomer_esu"/>
</dbReference>
<comment type="function">
    <text evidence="11">The coatomer is a cytosolic protein complex that binds to dilysine motifs and reversibly associates with Golgi non-clathrin-coated vesicles, which further mediate biosynthetic protein transport from the ER, via the Golgi up to the trans Golgi network. The coatomer complex is required for budding from Golgi membranes, and is essential for the retrograde Golgi-to-ER transport of dilysine-tagged proteins.</text>
</comment>
<evidence type="ECO:0000256" key="3">
    <source>
        <dbReference type="ARBA" id="ARBA00008827"/>
    </source>
</evidence>